<organism evidence="2 3">
    <name type="scientific">Aquisphaera giovannonii</name>
    <dbReference type="NCBI Taxonomy" id="406548"/>
    <lineage>
        <taxon>Bacteria</taxon>
        <taxon>Pseudomonadati</taxon>
        <taxon>Planctomycetota</taxon>
        <taxon>Planctomycetia</taxon>
        <taxon>Isosphaerales</taxon>
        <taxon>Isosphaeraceae</taxon>
        <taxon>Aquisphaera</taxon>
    </lineage>
</organism>
<dbReference type="RefSeq" id="WP_148593922.1">
    <property type="nucleotide sequence ID" value="NZ_CP042997.1"/>
</dbReference>
<name>A0A5B9W0V3_9BACT</name>
<dbReference type="KEGG" id="agv:OJF2_24590"/>
<evidence type="ECO:0000313" key="2">
    <source>
        <dbReference type="EMBL" id="QEH33927.1"/>
    </source>
</evidence>
<dbReference type="PANTHER" id="PTHR33608:SF3">
    <property type="entry name" value="SLR2013 PROTEIN"/>
    <property type="match status" value="1"/>
</dbReference>
<evidence type="ECO:0000259" key="1">
    <source>
        <dbReference type="Pfam" id="PF01882"/>
    </source>
</evidence>
<dbReference type="InterPro" id="IPR002881">
    <property type="entry name" value="DUF58"/>
</dbReference>
<proteinExistence type="predicted"/>
<dbReference type="OrthoDB" id="9778037at2"/>
<protein>
    <recommendedName>
        <fullName evidence="1">DUF58 domain-containing protein</fullName>
    </recommendedName>
</protein>
<feature type="domain" description="DUF58" evidence="1">
    <location>
        <begin position="202"/>
        <end position="374"/>
    </location>
</feature>
<evidence type="ECO:0000313" key="3">
    <source>
        <dbReference type="Proteomes" id="UP000324233"/>
    </source>
</evidence>
<keyword evidence="3" id="KW-1185">Reference proteome</keyword>
<gene>
    <name evidence="2" type="ORF">OJF2_24590</name>
</gene>
<dbReference type="EMBL" id="CP042997">
    <property type="protein sequence ID" value="QEH33927.1"/>
    <property type="molecule type" value="Genomic_DNA"/>
</dbReference>
<dbReference type="InterPro" id="IPR036465">
    <property type="entry name" value="vWFA_dom_sf"/>
</dbReference>
<dbReference type="AlphaFoldDB" id="A0A5B9W0V3"/>
<dbReference type="SUPFAM" id="SSF53300">
    <property type="entry name" value="vWA-like"/>
    <property type="match status" value="1"/>
</dbReference>
<dbReference type="Pfam" id="PF01882">
    <property type="entry name" value="DUF58"/>
    <property type="match status" value="1"/>
</dbReference>
<dbReference type="Proteomes" id="UP000324233">
    <property type="component" value="Chromosome"/>
</dbReference>
<accession>A0A5B9W0V3</accession>
<dbReference type="PANTHER" id="PTHR33608">
    <property type="entry name" value="BLL2464 PROTEIN"/>
    <property type="match status" value="1"/>
</dbReference>
<sequence length="442" mass="48912">MTRVRIWPGRPLANLLLLPALLSLGVLASEAVKPPVIALDAIAAAVAIADLATLRGSSRLRVSRDCQVTCSIGEPHLVRLAVENPGTRPRRIRLRDDVPPAFAAEPAEFRLDVPGKARAELEYRMVPGRRGAYRLDRADALVGSRLGLWQAAVTWPLRTEVSVYPDVRQIARYTLLARRDRLSAIGLRSSRRMGNDNEFERLRDYIEGDDPRTLDWRATARRQKLTVRAHQQDQSQRVVFLVDCGRMMAGDTGGGLSPLDHALNATLLLAHVALSRNDQVGLMAYSDRTLAYVPPTGGPRRLRRLVHAVHDLFPEPVESDHGRALIDLESRCRKRSLVILLTNLFDEVAAGILAEHLKNLTGRHLPLAVLLRDHDLFAMADAATRDDAALCAGAASADLLNWRERVLAGLRREGVLTLDAFPDELTAALVSRYLAIKARHLL</sequence>
<reference evidence="2 3" key="1">
    <citation type="submission" date="2019-08" db="EMBL/GenBank/DDBJ databases">
        <title>Deep-cultivation of Planctomycetes and their phenomic and genomic characterization uncovers novel biology.</title>
        <authorList>
            <person name="Wiegand S."/>
            <person name="Jogler M."/>
            <person name="Boedeker C."/>
            <person name="Pinto D."/>
            <person name="Vollmers J."/>
            <person name="Rivas-Marin E."/>
            <person name="Kohn T."/>
            <person name="Peeters S.H."/>
            <person name="Heuer A."/>
            <person name="Rast P."/>
            <person name="Oberbeckmann S."/>
            <person name="Bunk B."/>
            <person name="Jeske O."/>
            <person name="Meyerdierks A."/>
            <person name="Storesund J.E."/>
            <person name="Kallscheuer N."/>
            <person name="Luecker S."/>
            <person name="Lage O.M."/>
            <person name="Pohl T."/>
            <person name="Merkel B.J."/>
            <person name="Hornburger P."/>
            <person name="Mueller R.-W."/>
            <person name="Bruemmer F."/>
            <person name="Labrenz M."/>
            <person name="Spormann A.M."/>
            <person name="Op den Camp H."/>
            <person name="Overmann J."/>
            <person name="Amann R."/>
            <person name="Jetten M.S.M."/>
            <person name="Mascher T."/>
            <person name="Medema M.H."/>
            <person name="Devos D.P."/>
            <person name="Kaster A.-K."/>
            <person name="Ovreas L."/>
            <person name="Rohde M."/>
            <person name="Galperin M.Y."/>
            <person name="Jogler C."/>
        </authorList>
    </citation>
    <scope>NUCLEOTIDE SEQUENCE [LARGE SCALE GENOMIC DNA]</scope>
    <source>
        <strain evidence="2 3">OJF2</strain>
    </source>
</reference>